<comment type="caution">
    <text evidence="2">The sequence shown here is derived from an EMBL/GenBank/DDBJ whole genome shotgun (WGS) entry which is preliminary data.</text>
</comment>
<gene>
    <name evidence="2" type="ORF">PECAL_2P13630</name>
</gene>
<evidence type="ECO:0000256" key="1">
    <source>
        <dbReference type="SAM" id="MobiDB-lite"/>
    </source>
</evidence>
<feature type="region of interest" description="Disordered" evidence="1">
    <location>
        <begin position="1"/>
        <end position="26"/>
    </location>
</feature>
<evidence type="ECO:0000313" key="3">
    <source>
        <dbReference type="Proteomes" id="UP000789595"/>
    </source>
</evidence>
<name>A0A8J2WU22_9STRA</name>
<feature type="non-terminal residue" evidence="2">
    <location>
        <position position="1"/>
    </location>
</feature>
<keyword evidence="3" id="KW-1185">Reference proteome</keyword>
<evidence type="ECO:0000313" key="2">
    <source>
        <dbReference type="EMBL" id="CAH0368302.1"/>
    </source>
</evidence>
<feature type="compositionally biased region" description="Basic residues" evidence="1">
    <location>
        <begin position="1"/>
        <end position="10"/>
    </location>
</feature>
<organism evidence="2 3">
    <name type="scientific">Pelagomonas calceolata</name>
    <dbReference type="NCBI Taxonomy" id="35677"/>
    <lineage>
        <taxon>Eukaryota</taxon>
        <taxon>Sar</taxon>
        <taxon>Stramenopiles</taxon>
        <taxon>Ochrophyta</taxon>
        <taxon>Pelagophyceae</taxon>
        <taxon>Pelagomonadales</taxon>
        <taxon>Pelagomonadaceae</taxon>
        <taxon>Pelagomonas</taxon>
    </lineage>
</organism>
<dbReference type="Proteomes" id="UP000789595">
    <property type="component" value="Unassembled WGS sequence"/>
</dbReference>
<proteinExistence type="predicted"/>
<dbReference type="AlphaFoldDB" id="A0A8J2WU22"/>
<dbReference type="EMBL" id="CAKKNE010000002">
    <property type="protein sequence ID" value="CAH0368302.1"/>
    <property type="molecule type" value="Genomic_DNA"/>
</dbReference>
<reference evidence="2" key="1">
    <citation type="submission" date="2021-11" db="EMBL/GenBank/DDBJ databases">
        <authorList>
            <consortium name="Genoscope - CEA"/>
            <person name="William W."/>
        </authorList>
    </citation>
    <scope>NUCLEOTIDE SEQUENCE</scope>
</reference>
<accession>A0A8J2WU22</accession>
<sequence length="220" mass="23305">RQRALLRQAKKQTLERTAHHPSSIDDAGFSSTFSSTAASPFAAARAASMRLTVSSSVVSGRTSSSMNMADLRGRRRRRETAETLVDGVVAPCSRGDAVAAPARHAQDTTKTPRKYILARVASETASLPRCSPCSTCCSLNHAIPNPTARPPTAAAPPWITAASSIWSWLDEACLRGAVASGFLDVEKAPAVPTTKDKTRILPILGVLDTAEPSHAVLMLC</sequence>
<protein>
    <submittedName>
        <fullName evidence="2">Uncharacterized protein</fullName>
    </submittedName>
</protein>